<dbReference type="Proteomes" id="UP000053859">
    <property type="component" value="Unassembled WGS sequence"/>
</dbReference>
<dbReference type="InterPro" id="IPR007685">
    <property type="entry name" value="RelA_SpoT"/>
</dbReference>
<dbReference type="PATRIC" id="fig|146537.3.peg.8577"/>
<dbReference type="SMART" id="SM00954">
    <property type="entry name" value="RelA_SpoT"/>
    <property type="match status" value="1"/>
</dbReference>
<dbReference type="EMBL" id="DF968533">
    <property type="protein sequence ID" value="GAP53239.1"/>
    <property type="molecule type" value="Genomic_DNA"/>
</dbReference>
<sequence length="355" mass="40522">MEKDDQASWTESYSRLRPTYTEYCRKLKELIETIIYSADVDVVQIDGRVKDVDSFAEKLTRKAGKYTDPLKEVTDLVGIRVITYYMEDVNEVADLIRNEFHVLEEHSVDKAAELADDQFGYSSFHLIFELGDSRKSLPEWRAFENYRAEIQIRTALQHAWAAVNHKIEYKKAHEVPRELRRKLFRLSALFELADEEFSNIKQEGLELSRMYTRVVGGGDYDVEINADSIAAWISVDPLVQDLLMRAKDAGYPRIDEGGSSQAAFDRTRLTEALDAYSIGKLSSLVDTLRDADEHIAPALRALSNEGIENNGFTSPEDLILQLLLVLQKADGGEWSDLYTSHLEEFENAKRLLPES</sequence>
<accession>A0A0K8Q0G3</accession>
<proteinExistence type="predicted"/>
<reference evidence="2" key="1">
    <citation type="journal article" date="2015" name="Genome Announc.">
        <title>Draft Genome Sequence of Thiostrepton-Producing Streptomyces azureus ATCC 14921.</title>
        <authorList>
            <person name="Sakihara K."/>
            <person name="Maeda J."/>
            <person name="Tashiro K."/>
            <person name="Fujino Y."/>
            <person name="Kuhara S."/>
            <person name="Ohshima T."/>
            <person name="Ogata S."/>
            <person name="Doi K."/>
        </authorList>
    </citation>
    <scope>NUCLEOTIDE SEQUENCE [LARGE SCALE GENOMIC DNA]</scope>
    <source>
        <strain evidence="2">ATCC14921</strain>
    </source>
</reference>
<evidence type="ECO:0000313" key="3">
    <source>
        <dbReference type="Proteomes" id="UP000053859"/>
    </source>
</evidence>
<gene>
    <name evidence="2" type="ORF">SAZU_8120</name>
</gene>
<dbReference type="Pfam" id="PF04607">
    <property type="entry name" value="RelA_SpoT"/>
    <property type="match status" value="1"/>
</dbReference>
<dbReference type="PANTHER" id="PTHR41773:SF1">
    <property type="entry name" value="RELA_SPOT DOMAIN-CONTAINING PROTEIN"/>
    <property type="match status" value="1"/>
</dbReference>
<dbReference type="AlphaFoldDB" id="A0A0K8Q0G3"/>
<evidence type="ECO:0000259" key="1">
    <source>
        <dbReference type="SMART" id="SM00954"/>
    </source>
</evidence>
<dbReference type="SUPFAM" id="SSF81301">
    <property type="entry name" value="Nucleotidyltransferase"/>
    <property type="match status" value="1"/>
</dbReference>
<dbReference type="Gene3D" id="1.10.287.860">
    <property type="entry name" value="Nucleotidyltransferase"/>
    <property type="match status" value="1"/>
</dbReference>
<feature type="domain" description="RelA/SpoT" evidence="1">
    <location>
        <begin position="47"/>
        <end position="175"/>
    </location>
</feature>
<dbReference type="Gene3D" id="3.30.460.10">
    <property type="entry name" value="Beta Polymerase, domain 2"/>
    <property type="match status" value="1"/>
</dbReference>
<protein>
    <submittedName>
        <fullName evidence="2">Region found in RelA / SpoT s family protein</fullName>
    </submittedName>
</protein>
<dbReference type="GO" id="GO:0015969">
    <property type="term" value="P:guanosine tetraphosphate metabolic process"/>
    <property type="evidence" value="ECO:0007669"/>
    <property type="project" value="InterPro"/>
</dbReference>
<keyword evidence="3" id="KW-1185">Reference proteome</keyword>
<organism evidence="2 3">
    <name type="scientific">Streptomyces azureus</name>
    <dbReference type="NCBI Taxonomy" id="146537"/>
    <lineage>
        <taxon>Bacteria</taxon>
        <taxon>Bacillati</taxon>
        <taxon>Actinomycetota</taxon>
        <taxon>Actinomycetes</taxon>
        <taxon>Kitasatosporales</taxon>
        <taxon>Streptomycetaceae</taxon>
        <taxon>Streptomyces</taxon>
    </lineage>
</organism>
<dbReference type="CDD" id="cd05399">
    <property type="entry name" value="NT_Rel-Spo_like"/>
    <property type="match status" value="1"/>
</dbReference>
<dbReference type="PANTHER" id="PTHR41773">
    <property type="entry name" value="GTP PYROPHOSPHATASE-RELATED"/>
    <property type="match status" value="1"/>
</dbReference>
<dbReference type="InterPro" id="IPR043519">
    <property type="entry name" value="NT_sf"/>
</dbReference>
<name>A0A0K8Q0G3_STRAJ</name>
<dbReference type="RefSeq" id="WP_059424754.1">
    <property type="nucleotide sequence ID" value="NZ_DF968533.1"/>
</dbReference>
<evidence type="ECO:0000313" key="2">
    <source>
        <dbReference type="EMBL" id="GAP53239.1"/>
    </source>
</evidence>